<proteinExistence type="predicted"/>
<comment type="caution">
    <text evidence="1">The sequence shown here is derived from an EMBL/GenBank/DDBJ whole genome shotgun (WGS) entry which is preliminary data.</text>
</comment>
<accession>A0A645DWU6</accession>
<protein>
    <submittedName>
        <fullName evidence="1">Uncharacterized protein</fullName>
    </submittedName>
</protein>
<reference evidence="1" key="1">
    <citation type="submission" date="2019-08" db="EMBL/GenBank/DDBJ databases">
        <authorList>
            <person name="Kucharzyk K."/>
            <person name="Murdoch R.W."/>
            <person name="Higgins S."/>
            <person name="Loffler F."/>
        </authorList>
    </citation>
    <scope>NUCLEOTIDE SEQUENCE</scope>
</reference>
<organism evidence="1">
    <name type="scientific">bioreactor metagenome</name>
    <dbReference type="NCBI Taxonomy" id="1076179"/>
    <lineage>
        <taxon>unclassified sequences</taxon>
        <taxon>metagenomes</taxon>
        <taxon>ecological metagenomes</taxon>
    </lineage>
</organism>
<evidence type="ECO:0000313" key="1">
    <source>
        <dbReference type="EMBL" id="MPM93775.1"/>
    </source>
</evidence>
<name>A0A645DWU6_9ZZZZ</name>
<sequence length="171" mass="18306">MPVVDPLEHHGVYLADHAAGGKEAKAGKLVGKQDGRGGFALVAGAHIIDVAIDFRADLHVGRVDRDGHMRDVEFLQPGNVVVQFQAVRGEAEDQIGEFGVDKLQRLQRLLRVGERVARSGDSGHSDVRRDGAGAAEVGGRLLRRQHRAGDSRPAFVDAVVFAAAVFALYVA</sequence>
<dbReference type="AlphaFoldDB" id="A0A645DWU6"/>
<dbReference type="EMBL" id="VSSQ01040506">
    <property type="protein sequence ID" value="MPM93775.1"/>
    <property type="molecule type" value="Genomic_DNA"/>
</dbReference>
<gene>
    <name evidence="1" type="ORF">SDC9_140917</name>
</gene>